<evidence type="ECO:0000256" key="1">
    <source>
        <dbReference type="RuleBase" id="RU003682"/>
    </source>
</evidence>
<dbReference type="EMBL" id="BAEH01000047">
    <property type="protein sequence ID" value="GAB18149.1"/>
    <property type="molecule type" value="Genomic_DNA"/>
</dbReference>
<dbReference type="RefSeq" id="WP_007317486.1">
    <property type="nucleotide sequence ID" value="NZ_BAEH01000047.1"/>
</dbReference>
<feature type="domain" description="Fe2OG dioxygenase" evidence="3">
    <location>
        <begin position="147"/>
        <end position="270"/>
    </location>
</feature>
<evidence type="ECO:0000313" key="4">
    <source>
        <dbReference type="EMBL" id="GAB18149.1"/>
    </source>
</evidence>
<keyword evidence="1" id="KW-0560">Oxidoreductase</keyword>
<dbReference type="AlphaFoldDB" id="H0QZ98"/>
<dbReference type="InterPro" id="IPR005123">
    <property type="entry name" value="Oxoglu/Fe-dep_dioxygenase_dom"/>
</dbReference>
<dbReference type="GO" id="GO:0046872">
    <property type="term" value="F:metal ion binding"/>
    <property type="evidence" value="ECO:0007669"/>
    <property type="project" value="UniProtKB-KW"/>
</dbReference>
<dbReference type="Gene3D" id="2.60.120.620">
    <property type="entry name" value="q2cbj1_9rhob like domain"/>
    <property type="match status" value="1"/>
</dbReference>
<dbReference type="STRING" id="1077974.GOEFS_047_00080"/>
<comment type="similarity">
    <text evidence="1">Belongs to the iron/ascorbate-dependent oxidoreductase family.</text>
</comment>
<dbReference type="PROSITE" id="PS51471">
    <property type="entry name" value="FE2OG_OXY"/>
    <property type="match status" value="1"/>
</dbReference>
<name>H0QZ98_9ACTN</name>
<keyword evidence="5" id="KW-1185">Reference proteome</keyword>
<dbReference type="eggNOG" id="ENOG5030BIC">
    <property type="taxonomic scope" value="Bacteria"/>
</dbReference>
<protein>
    <recommendedName>
        <fullName evidence="3">Fe2OG dioxygenase domain-containing protein</fullName>
    </recommendedName>
</protein>
<keyword evidence="1" id="KW-0408">Iron</keyword>
<evidence type="ECO:0000256" key="2">
    <source>
        <dbReference type="SAM" id="MobiDB-lite"/>
    </source>
</evidence>
<feature type="compositionally biased region" description="Low complexity" evidence="2">
    <location>
        <begin position="1"/>
        <end position="12"/>
    </location>
</feature>
<feature type="region of interest" description="Disordered" evidence="2">
    <location>
        <begin position="1"/>
        <end position="22"/>
    </location>
</feature>
<gene>
    <name evidence="4" type="ORF">GOEFS_047_00080</name>
</gene>
<reference evidence="4 5" key="1">
    <citation type="submission" date="2011-12" db="EMBL/GenBank/DDBJ databases">
        <title>Whole genome shotgun sequence of Gordonia effusa NBRC 100432.</title>
        <authorList>
            <person name="Yoshida I."/>
            <person name="Takarada H."/>
            <person name="Hosoyama A."/>
            <person name="Tsuchikane K."/>
            <person name="Katsumata H."/>
            <person name="Yamazaki S."/>
            <person name="Fujita N."/>
        </authorList>
    </citation>
    <scope>NUCLEOTIDE SEQUENCE [LARGE SCALE GENOMIC DNA]</scope>
    <source>
        <strain evidence="4 5">NBRC 100432</strain>
    </source>
</reference>
<comment type="caution">
    <text evidence="4">The sequence shown here is derived from an EMBL/GenBank/DDBJ whole genome shotgun (WGS) entry which is preliminary data.</text>
</comment>
<dbReference type="InterPro" id="IPR055091">
    <property type="entry name" value="WelO5-like"/>
</dbReference>
<dbReference type="GO" id="GO:0016491">
    <property type="term" value="F:oxidoreductase activity"/>
    <property type="evidence" value="ECO:0007669"/>
    <property type="project" value="UniProtKB-KW"/>
</dbReference>
<proteinExistence type="inferred from homology"/>
<sequence>MTTTLTETTFTESPGDSSAARDRNELFVRTSVDEFSADHLLQLLKGDVFAVRVAGAVAGETLAGLRERFVGREDHGPLATDPQFRRIGHAFSEVGVDGQDSYFDEAAHHRGRLRELAAPYQYPADTLRILLDEAWPTGATLLTSESRKFFAGVVRYQQAGVDLEPHTDNVRRNLPDDDLGIRRQLSVNVYLDVPDGGGELEIWDAYPTEDEYQELSGERVWGVNRDVVGEPAVTIRPEVGEAIFIDPRRVHAVAPSHDRPRVTVGLFIGVRNQDQALAVWS</sequence>
<organism evidence="4 5">
    <name type="scientific">Gordonia effusa NBRC 100432</name>
    <dbReference type="NCBI Taxonomy" id="1077974"/>
    <lineage>
        <taxon>Bacteria</taxon>
        <taxon>Bacillati</taxon>
        <taxon>Actinomycetota</taxon>
        <taxon>Actinomycetes</taxon>
        <taxon>Mycobacteriales</taxon>
        <taxon>Gordoniaceae</taxon>
        <taxon>Gordonia</taxon>
    </lineage>
</organism>
<keyword evidence="1" id="KW-0479">Metal-binding</keyword>
<dbReference type="Proteomes" id="UP000035034">
    <property type="component" value="Unassembled WGS sequence"/>
</dbReference>
<evidence type="ECO:0000259" key="3">
    <source>
        <dbReference type="PROSITE" id="PS51471"/>
    </source>
</evidence>
<evidence type="ECO:0000313" key="5">
    <source>
        <dbReference type="Proteomes" id="UP000035034"/>
    </source>
</evidence>
<accession>H0QZ98</accession>
<dbReference type="Pfam" id="PF22814">
    <property type="entry name" value="WelO5"/>
    <property type="match status" value="1"/>
</dbReference>
<dbReference type="OrthoDB" id="6532393at2"/>